<dbReference type="Proteomes" id="UP000615446">
    <property type="component" value="Unassembled WGS sequence"/>
</dbReference>
<dbReference type="GO" id="GO:0001181">
    <property type="term" value="F:RNA polymerase I general transcription initiation factor activity"/>
    <property type="evidence" value="ECO:0007669"/>
    <property type="project" value="TreeGrafter"/>
</dbReference>
<proteinExistence type="predicted"/>
<dbReference type="STRING" id="94130.A0A2Z6QFJ9"/>
<dbReference type="GO" id="GO:0000500">
    <property type="term" value="C:RNA polymerase I upstream activating factor complex"/>
    <property type="evidence" value="ECO:0007669"/>
    <property type="project" value="InterPro"/>
</dbReference>
<gene>
    <name evidence="3" type="ORF">RCL2_000536400</name>
    <name evidence="2" type="ORF">RclHR1_10350010</name>
</gene>
<dbReference type="PANTHER" id="PTHR28079:SF1">
    <property type="entry name" value="RNA POLYMERASE I-SPECIFIC TRANSCRIPTION INITIATION FACTOR RRN5"/>
    <property type="match status" value="1"/>
</dbReference>
<protein>
    <submittedName>
        <fullName evidence="3">RNA polymerase I upstream activation factor complex subunit Rrn5</fullName>
    </submittedName>
</protein>
<dbReference type="Proteomes" id="UP000247702">
    <property type="component" value="Unassembled WGS sequence"/>
</dbReference>
<dbReference type="GO" id="GO:0042790">
    <property type="term" value="P:nucleolar large rRNA transcription by RNA polymerase I"/>
    <property type="evidence" value="ECO:0007669"/>
    <property type="project" value="InterPro"/>
</dbReference>
<evidence type="ECO:0000313" key="4">
    <source>
        <dbReference type="Proteomes" id="UP000247702"/>
    </source>
</evidence>
<keyword evidence="4" id="KW-1185">Reference proteome</keyword>
<name>A0A2Z6QFJ9_9GLOM</name>
<organism evidence="2 4">
    <name type="scientific">Rhizophagus clarus</name>
    <dbReference type="NCBI Taxonomy" id="94130"/>
    <lineage>
        <taxon>Eukaryota</taxon>
        <taxon>Fungi</taxon>
        <taxon>Fungi incertae sedis</taxon>
        <taxon>Mucoromycota</taxon>
        <taxon>Glomeromycotina</taxon>
        <taxon>Glomeromycetes</taxon>
        <taxon>Glomerales</taxon>
        <taxon>Glomeraceae</taxon>
        <taxon>Rhizophagus</taxon>
    </lineage>
</organism>
<dbReference type="SUPFAM" id="SSF46689">
    <property type="entry name" value="Homeodomain-like"/>
    <property type="match status" value="1"/>
</dbReference>
<dbReference type="InterPro" id="IPR039601">
    <property type="entry name" value="Rrn5"/>
</dbReference>
<feature type="region of interest" description="Disordered" evidence="1">
    <location>
        <begin position="309"/>
        <end position="344"/>
    </location>
</feature>
<dbReference type="EMBL" id="BEXD01000042">
    <property type="protein sequence ID" value="GBB83654.1"/>
    <property type="molecule type" value="Genomic_DNA"/>
</dbReference>
<comment type="caution">
    <text evidence="2">The sequence shown here is derived from an EMBL/GenBank/DDBJ whole genome shotgun (WGS) entry which is preliminary data.</text>
</comment>
<dbReference type="GO" id="GO:0006361">
    <property type="term" value="P:transcription initiation at RNA polymerase I promoter"/>
    <property type="evidence" value="ECO:0007669"/>
    <property type="project" value="TreeGrafter"/>
</dbReference>
<reference evidence="3" key="2">
    <citation type="submission" date="2019-10" db="EMBL/GenBank/DDBJ databases">
        <title>Conservation and host-specific expression of non-tandemly repeated heterogenous ribosome RNA gene in arbuscular mycorrhizal fungi.</title>
        <authorList>
            <person name="Maeda T."/>
            <person name="Kobayashi Y."/>
            <person name="Nakagawa T."/>
            <person name="Ezawa T."/>
            <person name="Yamaguchi K."/>
            <person name="Bino T."/>
            <person name="Nishimoto Y."/>
            <person name="Shigenobu S."/>
            <person name="Kawaguchi M."/>
        </authorList>
    </citation>
    <scope>NUCLEOTIDE SEQUENCE</scope>
    <source>
        <strain evidence="3">HR1</strain>
    </source>
</reference>
<reference evidence="2 4" key="1">
    <citation type="submission" date="2017-11" db="EMBL/GenBank/DDBJ databases">
        <title>The genome of Rhizophagus clarus HR1 reveals common genetic basis of auxotrophy among arbuscular mycorrhizal fungi.</title>
        <authorList>
            <person name="Kobayashi Y."/>
        </authorList>
    </citation>
    <scope>NUCLEOTIDE SEQUENCE [LARGE SCALE GENOMIC DNA]</scope>
    <source>
        <strain evidence="2 4">HR1</strain>
    </source>
</reference>
<dbReference type="InterPro" id="IPR009057">
    <property type="entry name" value="Homeodomain-like_sf"/>
</dbReference>
<dbReference type="CDD" id="cd00167">
    <property type="entry name" value="SANT"/>
    <property type="match status" value="1"/>
</dbReference>
<dbReference type="InterPro" id="IPR001005">
    <property type="entry name" value="SANT/Myb"/>
</dbReference>
<evidence type="ECO:0000256" key="1">
    <source>
        <dbReference type="SAM" id="MobiDB-lite"/>
    </source>
</evidence>
<dbReference type="OrthoDB" id="2240312at2759"/>
<evidence type="ECO:0000313" key="3">
    <source>
        <dbReference type="EMBL" id="GES78042.1"/>
    </source>
</evidence>
<accession>A0A2Z6QFJ9</accession>
<evidence type="ECO:0000313" key="2">
    <source>
        <dbReference type="EMBL" id="GBB83654.1"/>
    </source>
</evidence>
<dbReference type="PANTHER" id="PTHR28079">
    <property type="entry name" value="RNA POLYMERASE I-SPECIFIC TRANSCRIPTION INITIATION FACTOR RRN5"/>
    <property type="match status" value="1"/>
</dbReference>
<dbReference type="Gene3D" id="1.10.10.60">
    <property type="entry name" value="Homeodomain-like"/>
    <property type="match status" value="1"/>
</dbReference>
<sequence length="429" mass="50645">MTETSPDSETDINLFLLNYRNLVSSLENQRSNVDIPIKNYHKFLTEQEISFNFGEEINHIRSELSVKWETSEINQFFTALQRCGKHNPVEISRRIKTKTPLQVIMYIEKLENELQYAKEIGRIKDEPLNYEYIPAAREMSEKWTKFENKSAKVLIQKLEENEIKCGIGIDSTTNESKSRDKSKIELFKFDMGTKNKEPPNHILCLLYDVLRGWLTIIIHDLIIINQHHKRLYPQENVKHLITVQEIRRVLRFRGYKMKGDFRQHILSNGQAYINPKDQSNNNEVPERNISNIFLRNLINKRNDWSTDTDDVEVEEAGKVSGNSENESMKIKDTQDSDSSNCESSDVEEFEYVKWKEQFEQDRELELKENTMDKLYEKALVKFLSEQSTDNQFLKLRDDKLESIFYHATIWNDCVNHIKLDKALEDEDDD</sequence>
<dbReference type="AlphaFoldDB" id="A0A2Z6QFJ9"/>
<dbReference type="EMBL" id="BLAL01000034">
    <property type="protein sequence ID" value="GES78042.1"/>
    <property type="molecule type" value="Genomic_DNA"/>
</dbReference>
<dbReference type="GO" id="GO:0000182">
    <property type="term" value="F:rDNA binding"/>
    <property type="evidence" value="ECO:0007669"/>
    <property type="project" value="TreeGrafter"/>
</dbReference>